<feature type="region of interest" description="Disordered" evidence="7">
    <location>
        <begin position="79"/>
        <end position="128"/>
    </location>
</feature>
<dbReference type="SUPFAM" id="SSF103473">
    <property type="entry name" value="MFS general substrate transporter"/>
    <property type="match status" value="1"/>
</dbReference>
<proteinExistence type="predicted"/>
<feature type="region of interest" description="Disordered" evidence="7">
    <location>
        <begin position="236"/>
        <end position="282"/>
    </location>
</feature>
<evidence type="ECO:0000256" key="2">
    <source>
        <dbReference type="ARBA" id="ARBA00022448"/>
    </source>
</evidence>
<accession>A0ABP0MBF1</accession>
<dbReference type="Gene3D" id="1.25.40.20">
    <property type="entry name" value="Ankyrin repeat-containing domain"/>
    <property type="match status" value="1"/>
</dbReference>
<keyword evidence="3 8" id="KW-0812">Transmembrane</keyword>
<dbReference type="Pfam" id="PF07690">
    <property type="entry name" value="MFS_1"/>
    <property type="match status" value="1"/>
</dbReference>
<evidence type="ECO:0000256" key="3">
    <source>
        <dbReference type="ARBA" id="ARBA00022692"/>
    </source>
</evidence>
<feature type="transmembrane region" description="Helical" evidence="8">
    <location>
        <begin position="568"/>
        <end position="587"/>
    </location>
</feature>
<dbReference type="PROSITE" id="PS50297">
    <property type="entry name" value="ANK_REP_REGION"/>
    <property type="match status" value="1"/>
</dbReference>
<comment type="subcellular location">
    <subcellularLocation>
        <location evidence="1">Membrane</location>
        <topology evidence="1">Multi-pass membrane protein</topology>
    </subcellularLocation>
</comment>
<feature type="repeat" description="ANK" evidence="6">
    <location>
        <begin position="172"/>
        <end position="204"/>
    </location>
</feature>
<evidence type="ECO:0000256" key="7">
    <source>
        <dbReference type="SAM" id="MobiDB-lite"/>
    </source>
</evidence>
<feature type="transmembrane region" description="Helical" evidence="8">
    <location>
        <begin position="593"/>
        <end position="615"/>
    </location>
</feature>
<evidence type="ECO:0000313" key="10">
    <source>
        <dbReference type="Proteomes" id="UP001642484"/>
    </source>
</evidence>
<dbReference type="Proteomes" id="UP001642484">
    <property type="component" value="Unassembled WGS sequence"/>
</dbReference>
<dbReference type="Gene3D" id="1.20.1250.20">
    <property type="entry name" value="MFS general substrate transporter like domains"/>
    <property type="match status" value="1"/>
</dbReference>
<evidence type="ECO:0000256" key="8">
    <source>
        <dbReference type="SAM" id="Phobius"/>
    </source>
</evidence>
<dbReference type="InterPro" id="IPR036770">
    <property type="entry name" value="Ankyrin_rpt-contain_sf"/>
</dbReference>
<dbReference type="PROSITE" id="PS50088">
    <property type="entry name" value="ANK_REPEAT"/>
    <property type="match status" value="1"/>
</dbReference>
<keyword evidence="6" id="KW-0040">ANK repeat</keyword>
<protein>
    <submittedName>
        <fullName evidence="9">Uncharacterized protein</fullName>
    </submittedName>
</protein>
<dbReference type="InterPro" id="IPR002110">
    <property type="entry name" value="Ankyrin_rpt"/>
</dbReference>
<feature type="compositionally biased region" description="Basic and acidic residues" evidence="7">
    <location>
        <begin position="249"/>
        <end position="275"/>
    </location>
</feature>
<keyword evidence="5 8" id="KW-0472">Membrane</keyword>
<feature type="transmembrane region" description="Helical" evidence="8">
    <location>
        <begin position="453"/>
        <end position="472"/>
    </location>
</feature>
<dbReference type="SUPFAM" id="SSF48403">
    <property type="entry name" value="Ankyrin repeat"/>
    <property type="match status" value="1"/>
</dbReference>
<keyword evidence="10" id="KW-1185">Reference proteome</keyword>
<dbReference type="PANTHER" id="PTHR23504">
    <property type="entry name" value="MAJOR FACILITATOR SUPERFAMILY DOMAIN-CONTAINING PROTEIN 10"/>
    <property type="match status" value="1"/>
</dbReference>
<dbReference type="InterPro" id="IPR036259">
    <property type="entry name" value="MFS_trans_sf"/>
</dbReference>
<feature type="region of interest" description="Disordered" evidence="7">
    <location>
        <begin position="198"/>
        <end position="221"/>
    </location>
</feature>
<keyword evidence="4 8" id="KW-1133">Transmembrane helix</keyword>
<dbReference type="EMBL" id="CAXAMN010016557">
    <property type="protein sequence ID" value="CAK9048456.1"/>
    <property type="molecule type" value="Genomic_DNA"/>
</dbReference>
<sequence length="688" mass="76135">MFSQSMFSCRACVPRDRDADTVRVTVADIEAREVIERWDAGEGRFVELRSGDRLLVGAETREMADQLVEAWRERRQRQQNSEEALAEEKLQKEKEAQEEEERKRKEKEAEEEEQRQAELQRQKEEEERVRLEAKVQERKQRVEEFLKSNQFKDMSTPKRVQEKVLGLPLISKSIYPIHLAAELGDAAMVEMLLKEGASAKQKTSTGKTPAELAKKKSKGGSHDAVLKALGEPIKQAQRTWRRARSGGGDPRDGPPHGSVRHEVHKKERPCAAKRDIGHRRGPNSLGLRPFGLADVSSLRTAEAIDFCGVFPALALLHYVRASAARAAEAFPLGSREDGASDLRLSFRDALRLNAVSRPQRPLWPEADLDDLLFGIDLRLLASSESTAQQLVLCISEIGAFAGCAVLKAFLADVYTGRALLPEAMAFREAAGTAAYIVGPSLGGLLICFADAKAIPLAGAVLSILAILLLLAVPERRGQAQRPRPSPSADEATARREKRRRGAGRLLSVVILVHGLYALGQSVFEAFFGVWCAESFGFSPARVGQVLTSLALLVFLTHTFLYSRLVSRLGIMNVGVLGLLCMSSSFIAMSHHRLILTLLLYAFGVPAFTPSVPILLARFSPERFRGRIIAMDAWVMSVARILSPALLGLMYEHGPLRAFRFSSFTLFVAAGLMASQRHYVKRQKNRDAA</sequence>
<keyword evidence="2" id="KW-0813">Transport</keyword>
<reference evidence="9 10" key="1">
    <citation type="submission" date="2024-02" db="EMBL/GenBank/DDBJ databases">
        <authorList>
            <person name="Chen Y."/>
            <person name="Shah S."/>
            <person name="Dougan E. K."/>
            <person name="Thang M."/>
            <person name="Chan C."/>
        </authorList>
    </citation>
    <scope>NUCLEOTIDE SEQUENCE [LARGE SCALE GENOMIC DNA]</scope>
</reference>
<feature type="transmembrane region" description="Helical" evidence="8">
    <location>
        <begin position="656"/>
        <end position="673"/>
    </location>
</feature>
<comment type="caution">
    <text evidence="9">The sequence shown here is derived from an EMBL/GenBank/DDBJ whole genome shotgun (WGS) entry which is preliminary data.</text>
</comment>
<evidence type="ECO:0000256" key="5">
    <source>
        <dbReference type="ARBA" id="ARBA00023136"/>
    </source>
</evidence>
<name>A0ABP0MBF1_9DINO</name>
<organism evidence="9 10">
    <name type="scientific">Durusdinium trenchii</name>
    <dbReference type="NCBI Taxonomy" id="1381693"/>
    <lineage>
        <taxon>Eukaryota</taxon>
        <taxon>Sar</taxon>
        <taxon>Alveolata</taxon>
        <taxon>Dinophyceae</taxon>
        <taxon>Suessiales</taxon>
        <taxon>Symbiodiniaceae</taxon>
        <taxon>Durusdinium</taxon>
    </lineage>
</organism>
<feature type="transmembrane region" description="Helical" evidence="8">
    <location>
        <begin position="542"/>
        <end position="561"/>
    </location>
</feature>
<dbReference type="PANTHER" id="PTHR23504:SF15">
    <property type="entry name" value="MAJOR FACILITATOR SUPERFAMILY (MFS) PROFILE DOMAIN-CONTAINING PROTEIN"/>
    <property type="match status" value="1"/>
</dbReference>
<evidence type="ECO:0000256" key="4">
    <source>
        <dbReference type="ARBA" id="ARBA00022989"/>
    </source>
</evidence>
<evidence type="ECO:0000256" key="1">
    <source>
        <dbReference type="ARBA" id="ARBA00004141"/>
    </source>
</evidence>
<feature type="transmembrane region" description="Helical" evidence="8">
    <location>
        <begin position="505"/>
        <end position="530"/>
    </location>
</feature>
<gene>
    <name evidence="9" type="ORF">CCMP2556_LOCUS24951</name>
</gene>
<evidence type="ECO:0000256" key="6">
    <source>
        <dbReference type="PROSITE-ProRule" id="PRU00023"/>
    </source>
</evidence>
<feature type="transmembrane region" description="Helical" evidence="8">
    <location>
        <begin position="627"/>
        <end position="650"/>
    </location>
</feature>
<dbReference type="InterPro" id="IPR011701">
    <property type="entry name" value="MFS"/>
</dbReference>
<evidence type="ECO:0000313" key="9">
    <source>
        <dbReference type="EMBL" id="CAK9048456.1"/>
    </source>
</evidence>
<feature type="compositionally biased region" description="Basic and acidic residues" evidence="7">
    <location>
        <begin position="86"/>
        <end position="128"/>
    </location>
</feature>